<evidence type="ECO:0000313" key="1">
    <source>
        <dbReference type="EMBL" id="CAK9120449.1"/>
    </source>
</evidence>
<gene>
    <name evidence="1" type="ORF">OB144RH_02690</name>
</gene>
<dbReference type="EMBL" id="OZ018776">
    <property type="protein sequence ID" value="CAK9120449.1"/>
    <property type="molecule type" value="Genomic_DNA"/>
</dbReference>
<reference evidence="1 2" key="1">
    <citation type="submission" date="2024-02" db="EMBL/GenBank/DDBJ databases">
        <authorList>
            <person name="Nijsse B."/>
            <person name="Sprong H."/>
        </authorList>
    </citation>
    <scope>NUCLEOTIDE SEQUENCE [LARGE SCALE GENOMIC DNA]</scope>
    <source>
        <strain evidence="1">OB144</strain>
    </source>
</reference>
<sequence>MNEQDKTLSNAMINKYLERNKELVTEYGSVQSLVDAINVRIPNDTTINTYDKSILTNTLNIISQKIKFLICKSHIYI</sequence>
<protein>
    <submittedName>
        <fullName evidence="1">Uncharacterized protein</fullName>
    </submittedName>
</protein>
<name>A0ABP0T4G3_RICHE</name>
<dbReference type="Proteomes" id="UP001642485">
    <property type="component" value="Chromosome"/>
</dbReference>
<dbReference type="RefSeq" id="WP_010420773.1">
    <property type="nucleotide sequence ID" value="NZ_OZ018776.1"/>
</dbReference>
<accession>A0ABP0T4G3</accession>
<evidence type="ECO:0000313" key="2">
    <source>
        <dbReference type="Proteomes" id="UP001642485"/>
    </source>
</evidence>
<proteinExistence type="predicted"/>
<organism evidence="1 2">
    <name type="scientific">Rickettsia helvetica</name>
    <dbReference type="NCBI Taxonomy" id="35789"/>
    <lineage>
        <taxon>Bacteria</taxon>
        <taxon>Pseudomonadati</taxon>
        <taxon>Pseudomonadota</taxon>
        <taxon>Alphaproteobacteria</taxon>
        <taxon>Rickettsiales</taxon>
        <taxon>Rickettsiaceae</taxon>
        <taxon>Rickettsieae</taxon>
        <taxon>Rickettsia</taxon>
        <taxon>spotted fever group</taxon>
    </lineage>
</organism>
<keyword evidence="2" id="KW-1185">Reference proteome</keyword>